<organism evidence="6 7">
    <name type="scientific">Floricoccus tropicus</name>
    <dbReference type="NCBI Taxonomy" id="1859473"/>
    <lineage>
        <taxon>Bacteria</taxon>
        <taxon>Bacillati</taxon>
        <taxon>Bacillota</taxon>
        <taxon>Bacilli</taxon>
        <taxon>Lactobacillales</taxon>
        <taxon>Streptococcaceae</taxon>
        <taxon>Floricoccus</taxon>
    </lineage>
</organism>
<keyword evidence="3" id="KW-0804">Transcription</keyword>
<comment type="caution">
    <text evidence="6">The sequence shown here is derived from an EMBL/GenBank/DDBJ whole genome shotgun (WGS) entry which is preliminary data.</text>
</comment>
<dbReference type="InterPro" id="IPR036388">
    <property type="entry name" value="WH-like_DNA-bd_sf"/>
</dbReference>
<dbReference type="Proteomes" id="UP000178622">
    <property type="component" value="Unassembled WGS sequence"/>
</dbReference>
<dbReference type="SMART" id="SM00866">
    <property type="entry name" value="UTRA"/>
    <property type="match status" value="1"/>
</dbReference>
<evidence type="ECO:0000256" key="3">
    <source>
        <dbReference type="ARBA" id="ARBA00023163"/>
    </source>
</evidence>
<dbReference type="SMART" id="SM00345">
    <property type="entry name" value="HTH_GNTR"/>
    <property type="match status" value="1"/>
</dbReference>
<keyword evidence="2" id="KW-0238">DNA-binding</keyword>
<keyword evidence="1" id="KW-0805">Transcription regulation</keyword>
<protein>
    <recommendedName>
        <fullName evidence="4">Trehalose operon repressor</fullName>
    </recommendedName>
</protein>
<dbReference type="RefSeq" id="WP_070791662.1">
    <property type="nucleotide sequence ID" value="NZ_MKIR01000004.1"/>
</dbReference>
<evidence type="ECO:0000256" key="1">
    <source>
        <dbReference type="ARBA" id="ARBA00023015"/>
    </source>
</evidence>
<dbReference type="PROSITE" id="PS50949">
    <property type="entry name" value="HTH_GNTR"/>
    <property type="match status" value="1"/>
</dbReference>
<dbReference type="OrthoDB" id="9816541at2"/>
<dbReference type="PANTHER" id="PTHR44846:SF12">
    <property type="entry name" value="HTH-TYPE TRANSCRIPTIONAL REGULATOR TRER"/>
    <property type="match status" value="1"/>
</dbReference>
<dbReference type="InterPro" id="IPR000524">
    <property type="entry name" value="Tscrpt_reg_HTH_GntR"/>
</dbReference>
<dbReference type="GO" id="GO:0003700">
    <property type="term" value="F:DNA-binding transcription factor activity"/>
    <property type="evidence" value="ECO:0007669"/>
    <property type="project" value="UniProtKB-UniRule"/>
</dbReference>
<gene>
    <name evidence="6" type="ORF">BG261_10170</name>
</gene>
<dbReference type="InterPro" id="IPR012770">
    <property type="entry name" value="TreR"/>
</dbReference>
<accession>A0A1E8GP09</accession>
<evidence type="ECO:0000256" key="2">
    <source>
        <dbReference type="ARBA" id="ARBA00023125"/>
    </source>
</evidence>
<evidence type="ECO:0000313" key="6">
    <source>
        <dbReference type="EMBL" id="OFI50000.1"/>
    </source>
</evidence>
<keyword evidence="7" id="KW-1185">Reference proteome</keyword>
<dbReference type="Gene3D" id="3.40.1410.10">
    <property type="entry name" value="Chorismate lyase-like"/>
    <property type="match status" value="1"/>
</dbReference>
<sequence>MKKYELIFQDLENKILKKIYDEGEFLPSEMELSDYYEASRATIRQALNILESRGFIQKQKGKGSLVISSEKLNFPISGLTSYKELQESLDFESSTTVLKFEKVKIDDELHILTLLPNDSYAWHILRARKIEGKYSVLDRDYILYDLAPDLTEDIVKDSLYEYLEDELGLIISYANKEITIDFINEDDRKYIDLAKIDHHVVSVKSHVYLADTTPLQYTESRHQVDKFRFTEFARRQKI</sequence>
<dbReference type="InterPro" id="IPR036390">
    <property type="entry name" value="WH_DNA-bd_sf"/>
</dbReference>
<dbReference type="InterPro" id="IPR011663">
    <property type="entry name" value="UTRA"/>
</dbReference>
<proteinExistence type="predicted"/>
<dbReference type="PRINTS" id="PR00035">
    <property type="entry name" value="HTHGNTR"/>
</dbReference>
<dbReference type="Gene3D" id="1.10.10.10">
    <property type="entry name" value="Winged helix-like DNA-binding domain superfamily/Winged helix DNA-binding domain"/>
    <property type="match status" value="1"/>
</dbReference>
<dbReference type="InterPro" id="IPR028978">
    <property type="entry name" value="Chorismate_lyase_/UTRA_dom_sf"/>
</dbReference>
<dbReference type="STRING" id="1859473.BG261_10170"/>
<dbReference type="AlphaFoldDB" id="A0A1E8GP09"/>
<dbReference type="SUPFAM" id="SSF64288">
    <property type="entry name" value="Chorismate lyase-like"/>
    <property type="match status" value="1"/>
</dbReference>
<dbReference type="SUPFAM" id="SSF46785">
    <property type="entry name" value="Winged helix' DNA-binding domain"/>
    <property type="match status" value="1"/>
</dbReference>
<evidence type="ECO:0000259" key="5">
    <source>
        <dbReference type="PROSITE" id="PS50949"/>
    </source>
</evidence>
<dbReference type="InterPro" id="IPR050679">
    <property type="entry name" value="Bact_HTH_transcr_reg"/>
</dbReference>
<dbReference type="GO" id="GO:0003677">
    <property type="term" value="F:DNA binding"/>
    <property type="evidence" value="ECO:0007669"/>
    <property type="project" value="UniProtKB-UniRule"/>
</dbReference>
<evidence type="ECO:0000313" key="7">
    <source>
        <dbReference type="Proteomes" id="UP000178622"/>
    </source>
</evidence>
<feature type="domain" description="HTH gntR-type" evidence="5">
    <location>
        <begin position="1"/>
        <end position="69"/>
    </location>
</feature>
<name>A0A1E8GP09_9LACT</name>
<dbReference type="Pfam" id="PF00392">
    <property type="entry name" value="GntR"/>
    <property type="match status" value="1"/>
</dbReference>
<dbReference type="PANTHER" id="PTHR44846">
    <property type="entry name" value="MANNOSYL-D-GLYCERATE TRANSPORT/METABOLISM SYSTEM REPRESSOR MNGR-RELATED"/>
    <property type="match status" value="1"/>
</dbReference>
<dbReference type="EMBL" id="MKIR01000004">
    <property type="protein sequence ID" value="OFI50000.1"/>
    <property type="molecule type" value="Genomic_DNA"/>
</dbReference>
<dbReference type="GO" id="GO:0045892">
    <property type="term" value="P:negative regulation of DNA-templated transcription"/>
    <property type="evidence" value="ECO:0007669"/>
    <property type="project" value="TreeGrafter"/>
</dbReference>
<dbReference type="NCBIfam" id="TIGR02404">
    <property type="entry name" value="trehalos_R_Bsub"/>
    <property type="match status" value="1"/>
</dbReference>
<dbReference type="CDD" id="cd07377">
    <property type="entry name" value="WHTH_GntR"/>
    <property type="match status" value="1"/>
</dbReference>
<reference evidence="7" key="1">
    <citation type="submission" date="2016-09" db="EMBL/GenBank/DDBJ databases">
        <title>Draft genome sequence of a novel species of the family Streptococcaceae isolated from flowers.</title>
        <authorList>
            <person name="Chuah L.-O."/>
            <person name="Yap K.-P."/>
            <person name="Thong K.L."/>
            <person name="Liong M.T."/>
            <person name="Ahmad R."/>
            <person name="Rusul G."/>
        </authorList>
    </citation>
    <scope>NUCLEOTIDE SEQUENCE [LARGE SCALE GENOMIC DNA]</scope>
    <source>
        <strain evidence="7">DF1</strain>
    </source>
</reference>
<evidence type="ECO:0000256" key="4">
    <source>
        <dbReference type="NCBIfam" id="TIGR02404"/>
    </source>
</evidence>
<dbReference type="Pfam" id="PF07702">
    <property type="entry name" value="UTRA"/>
    <property type="match status" value="1"/>
</dbReference>